<reference evidence="10" key="1">
    <citation type="submission" date="2016-10" db="EMBL/GenBank/DDBJ databases">
        <authorList>
            <person name="Varghese N."/>
            <person name="Submissions S."/>
        </authorList>
    </citation>
    <scope>NUCLEOTIDE SEQUENCE [LARGE SCALE GENOMIC DNA]</scope>
    <source>
        <strain evidence="10">GAS369</strain>
    </source>
</reference>
<dbReference type="CDD" id="cd06261">
    <property type="entry name" value="TM_PBP2"/>
    <property type="match status" value="1"/>
</dbReference>
<feature type="transmembrane region" description="Helical" evidence="7">
    <location>
        <begin position="15"/>
        <end position="34"/>
    </location>
</feature>
<keyword evidence="5 7" id="KW-1133">Transmembrane helix</keyword>
<name>A0A1H2BI83_9BRAD</name>
<keyword evidence="2 7" id="KW-0813">Transport</keyword>
<dbReference type="InterPro" id="IPR035906">
    <property type="entry name" value="MetI-like_sf"/>
</dbReference>
<dbReference type="PROSITE" id="PS50928">
    <property type="entry name" value="ABC_TM1"/>
    <property type="match status" value="1"/>
</dbReference>
<comment type="subcellular location">
    <subcellularLocation>
        <location evidence="1 7">Cell membrane</location>
        <topology evidence="1 7">Multi-pass membrane protein</topology>
    </subcellularLocation>
</comment>
<gene>
    <name evidence="9" type="ORF">SAMN05444158_7210</name>
</gene>
<dbReference type="RefSeq" id="WP_146690699.1">
    <property type="nucleotide sequence ID" value="NZ_LT629750.1"/>
</dbReference>
<proteinExistence type="inferred from homology"/>
<feature type="transmembrane region" description="Helical" evidence="7">
    <location>
        <begin position="118"/>
        <end position="137"/>
    </location>
</feature>
<dbReference type="GO" id="GO:0005886">
    <property type="term" value="C:plasma membrane"/>
    <property type="evidence" value="ECO:0007669"/>
    <property type="project" value="UniProtKB-SubCell"/>
</dbReference>
<feature type="domain" description="ABC transmembrane type-1" evidence="8">
    <location>
        <begin position="72"/>
        <end position="263"/>
    </location>
</feature>
<sequence>MHSTVRTLLARTGQYALALLLAVYSAFPIYYMIICSFREPAVFYTSHSLLPTSFTLEYYRTLIRRTDFLLQFWNSIIVASATVVVTLAISITMAYAVSRFKIRGKKAIIGTMLYAYMFPPLLLAIPLTSIFAALNLIDTLPSLVVAHFTMTLPLAVWFLWGFLKAMPFELEEAAMVDGCSRLGAFVRVILPLSLPGLATVAIFSFLLSWTDYTFGLVLLSSDSNKTLPVGLASLLAGIDMRWGEVMAGATLIVIPLFIMFAFCSRYFVAGMAAGAVKG</sequence>
<evidence type="ECO:0000256" key="7">
    <source>
        <dbReference type="RuleBase" id="RU363032"/>
    </source>
</evidence>
<evidence type="ECO:0000256" key="3">
    <source>
        <dbReference type="ARBA" id="ARBA00022475"/>
    </source>
</evidence>
<evidence type="ECO:0000256" key="5">
    <source>
        <dbReference type="ARBA" id="ARBA00022989"/>
    </source>
</evidence>
<dbReference type="PANTHER" id="PTHR32243">
    <property type="entry name" value="MALTOSE TRANSPORT SYSTEM PERMEASE-RELATED"/>
    <property type="match status" value="1"/>
</dbReference>
<evidence type="ECO:0000313" key="9">
    <source>
        <dbReference type="EMBL" id="SDT57961.1"/>
    </source>
</evidence>
<feature type="transmembrane region" description="Helical" evidence="7">
    <location>
        <begin position="72"/>
        <end position="97"/>
    </location>
</feature>
<feature type="transmembrane region" description="Helical" evidence="7">
    <location>
        <begin position="245"/>
        <end position="268"/>
    </location>
</feature>
<dbReference type="Proteomes" id="UP000243904">
    <property type="component" value="Chromosome I"/>
</dbReference>
<dbReference type="PANTHER" id="PTHR32243:SF18">
    <property type="entry name" value="INNER MEMBRANE ABC TRANSPORTER PERMEASE PROTEIN YCJP"/>
    <property type="match status" value="1"/>
</dbReference>
<evidence type="ECO:0000259" key="8">
    <source>
        <dbReference type="PROSITE" id="PS50928"/>
    </source>
</evidence>
<dbReference type="Gene3D" id="1.10.3720.10">
    <property type="entry name" value="MetI-like"/>
    <property type="match status" value="1"/>
</dbReference>
<dbReference type="SUPFAM" id="SSF161098">
    <property type="entry name" value="MetI-like"/>
    <property type="match status" value="1"/>
</dbReference>
<feature type="transmembrane region" description="Helical" evidence="7">
    <location>
        <begin position="143"/>
        <end position="163"/>
    </location>
</feature>
<organism evidence="9 10">
    <name type="scientific">Bradyrhizobium canariense</name>
    <dbReference type="NCBI Taxonomy" id="255045"/>
    <lineage>
        <taxon>Bacteria</taxon>
        <taxon>Pseudomonadati</taxon>
        <taxon>Pseudomonadota</taxon>
        <taxon>Alphaproteobacteria</taxon>
        <taxon>Hyphomicrobiales</taxon>
        <taxon>Nitrobacteraceae</taxon>
        <taxon>Bradyrhizobium</taxon>
    </lineage>
</organism>
<dbReference type="AlphaFoldDB" id="A0A1H2BI83"/>
<dbReference type="InterPro" id="IPR000515">
    <property type="entry name" value="MetI-like"/>
</dbReference>
<accession>A0A1H2BI83</accession>
<keyword evidence="6 7" id="KW-0472">Membrane</keyword>
<evidence type="ECO:0000256" key="1">
    <source>
        <dbReference type="ARBA" id="ARBA00004651"/>
    </source>
</evidence>
<dbReference type="GO" id="GO:0055085">
    <property type="term" value="P:transmembrane transport"/>
    <property type="evidence" value="ECO:0007669"/>
    <property type="project" value="InterPro"/>
</dbReference>
<protein>
    <submittedName>
        <fullName evidence="9">Carbohydrate ABC transporter membrane protein 2, CUT1 family</fullName>
    </submittedName>
</protein>
<keyword evidence="10" id="KW-1185">Reference proteome</keyword>
<evidence type="ECO:0000256" key="2">
    <source>
        <dbReference type="ARBA" id="ARBA00022448"/>
    </source>
</evidence>
<feature type="transmembrane region" description="Helical" evidence="7">
    <location>
        <begin position="184"/>
        <end position="209"/>
    </location>
</feature>
<evidence type="ECO:0000313" key="10">
    <source>
        <dbReference type="Proteomes" id="UP000243904"/>
    </source>
</evidence>
<comment type="similarity">
    <text evidence="7">Belongs to the binding-protein-dependent transport system permease family.</text>
</comment>
<keyword evidence="3" id="KW-1003">Cell membrane</keyword>
<keyword evidence="4 7" id="KW-0812">Transmembrane</keyword>
<dbReference type="InterPro" id="IPR050901">
    <property type="entry name" value="BP-dep_ABC_trans_perm"/>
</dbReference>
<evidence type="ECO:0000256" key="4">
    <source>
        <dbReference type="ARBA" id="ARBA00022692"/>
    </source>
</evidence>
<evidence type="ECO:0000256" key="6">
    <source>
        <dbReference type="ARBA" id="ARBA00023136"/>
    </source>
</evidence>
<dbReference type="EMBL" id="LT629750">
    <property type="protein sequence ID" value="SDT57961.1"/>
    <property type="molecule type" value="Genomic_DNA"/>
</dbReference>
<dbReference type="Pfam" id="PF00528">
    <property type="entry name" value="BPD_transp_1"/>
    <property type="match status" value="1"/>
</dbReference>